<dbReference type="Proteomes" id="UP000812277">
    <property type="component" value="Unassembled WGS sequence"/>
</dbReference>
<keyword evidence="4" id="KW-0540">Nuclease</keyword>
<evidence type="ECO:0000259" key="11">
    <source>
        <dbReference type="PROSITE" id="PS50126"/>
    </source>
</evidence>
<evidence type="ECO:0000256" key="5">
    <source>
        <dbReference type="ARBA" id="ARBA00022723"/>
    </source>
</evidence>
<keyword evidence="5" id="KW-0479">Metal-binding</keyword>
<evidence type="ECO:0000256" key="1">
    <source>
        <dbReference type="ARBA" id="ARBA00001946"/>
    </source>
</evidence>
<dbReference type="NCBIfam" id="TIGR00757">
    <property type="entry name" value="RNaseEG"/>
    <property type="match status" value="1"/>
</dbReference>
<dbReference type="Gene3D" id="2.40.50.140">
    <property type="entry name" value="Nucleic acid-binding proteins"/>
    <property type="match status" value="1"/>
</dbReference>
<dbReference type="Pfam" id="PF10150">
    <property type="entry name" value="RNase_E_G"/>
    <property type="match status" value="1"/>
</dbReference>
<keyword evidence="7" id="KW-0378">Hydrolase</keyword>
<evidence type="ECO:0000256" key="8">
    <source>
        <dbReference type="ARBA" id="ARBA00022842"/>
    </source>
</evidence>
<keyword evidence="8" id="KW-0460">Magnesium</keyword>
<keyword evidence="2" id="KW-1003">Cell membrane</keyword>
<feature type="domain" description="S1 motif" evidence="11">
    <location>
        <begin position="39"/>
        <end position="117"/>
    </location>
</feature>
<comment type="caution">
    <text evidence="12">The sequence shown here is derived from an EMBL/GenBank/DDBJ whole genome shotgun (WGS) entry which is preliminary data.</text>
</comment>
<dbReference type="InterPro" id="IPR019307">
    <property type="entry name" value="RNA-bd_AU-1/RNase_E/G"/>
</dbReference>
<dbReference type="CDD" id="cd04453">
    <property type="entry name" value="S1_RNase_E"/>
    <property type="match status" value="1"/>
</dbReference>
<reference evidence="12 13" key="1">
    <citation type="submission" date="2021-07" db="EMBL/GenBank/DDBJ databases">
        <title>Paenibacillus radiodurans sp. nov., isolated from the southeastern edge of Tengger Desert.</title>
        <authorList>
            <person name="Zhang G."/>
        </authorList>
    </citation>
    <scope>NUCLEOTIDE SEQUENCE [LARGE SCALE GENOMIC DNA]</scope>
    <source>
        <strain evidence="12 13">DT7-4</strain>
    </source>
</reference>
<evidence type="ECO:0000256" key="6">
    <source>
        <dbReference type="ARBA" id="ARBA00022759"/>
    </source>
</evidence>
<dbReference type="SUPFAM" id="SSF50249">
    <property type="entry name" value="Nucleic acid-binding proteins"/>
    <property type="match status" value="1"/>
</dbReference>
<gene>
    <name evidence="12" type="ORF">K0T92_15875</name>
</gene>
<dbReference type="InterPro" id="IPR012340">
    <property type="entry name" value="NA-bd_OB-fold"/>
</dbReference>
<proteinExistence type="predicted"/>
<dbReference type="RefSeq" id="WP_219873458.1">
    <property type="nucleotide sequence ID" value="NZ_JAHZIJ010000011.1"/>
</dbReference>
<keyword evidence="3" id="KW-0997">Cell inner membrane</keyword>
<dbReference type="InterPro" id="IPR004659">
    <property type="entry name" value="RNase_E/G"/>
</dbReference>
<keyword evidence="10" id="KW-0472">Membrane</keyword>
<accession>A0ABS7D8F6</accession>
<evidence type="ECO:0000256" key="9">
    <source>
        <dbReference type="ARBA" id="ARBA00022884"/>
    </source>
</evidence>
<name>A0ABS7D8F6_9BACL</name>
<evidence type="ECO:0000256" key="4">
    <source>
        <dbReference type="ARBA" id="ARBA00022722"/>
    </source>
</evidence>
<evidence type="ECO:0000256" key="3">
    <source>
        <dbReference type="ARBA" id="ARBA00022519"/>
    </source>
</evidence>
<keyword evidence="13" id="KW-1185">Reference proteome</keyword>
<organism evidence="12 13">
    <name type="scientific">Paenibacillus oenotherae</name>
    <dbReference type="NCBI Taxonomy" id="1435645"/>
    <lineage>
        <taxon>Bacteria</taxon>
        <taxon>Bacillati</taxon>
        <taxon>Bacillota</taxon>
        <taxon>Bacilli</taxon>
        <taxon>Bacillales</taxon>
        <taxon>Paenibacillaceae</taxon>
        <taxon>Paenibacillus</taxon>
    </lineage>
</organism>
<dbReference type="PANTHER" id="PTHR30001">
    <property type="entry name" value="RIBONUCLEASE"/>
    <property type="match status" value="1"/>
</dbReference>
<keyword evidence="6" id="KW-0255">Endonuclease</keyword>
<dbReference type="PROSITE" id="PS50126">
    <property type="entry name" value="S1"/>
    <property type="match status" value="1"/>
</dbReference>
<evidence type="ECO:0000313" key="13">
    <source>
        <dbReference type="Proteomes" id="UP000812277"/>
    </source>
</evidence>
<protein>
    <submittedName>
        <fullName evidence="12">Rne/Rng family ribonuclease</fullName>
    </submittedName>
</protein>
<evidence type="ECO:0000313" key="12">
    <source>
        <dbReference type="EMBL" id="MBW7476222.1"/>
    </source>
</evidence>
<comment type="cofactor">
    <cofactor evidence="1">
        <name>Mg(2+)</name>
        <dbReference type="ChEBI" id="CHEBI:18420"/>
    </cofactor>
</comment>
<evidence type="ECO:0000256" key="10">
    <source>
        <dbReference type="ARBA" id="ARBA00023136"/>
    </source>
</evidence>
<evidence type="ECO:0000256" key="2">
    <source>
        <dbReference type="ARBA" id="ARBA00022475"/>
    </source>
</evidence>
<dbReference type="PANTHER" id="PTHR30001:SF1">
    <property type="entry name" value="RIBONUCLEASE E_G-LIKE PROTEIN, CHLOROPLASTIC"/>
    <property type="match status" value="1"/>
</dbReference>
<evidence type="ECO:0000256" key="7">
    <source>
        <dbReference type="ARBA" id="ARBA00022801"/>
    </source>
</evidence>
<keyword evidence="9" id="KW-0694">RNA-binding</keyword>
<dbReference type="InterPro" id="IPR003029">
    <property type="entry name" value="S1_domain"/>
</dbReference>
<dbReference type="EMBL" id="JAHZIJ010000011">
    <property type="protein sequence ID" value="MBW7476222.1"/>
    <property type="molecule type" value="Genomic_DNA"/>
</dbReference>
<dbReference type="SMART" id="SM00316">
    <property type="entry name" value="S1"/>
    <property type="match status" value="1"/>
</dbReference>
<sequence length="411" mass="46546">MKQMLIHGQSDMLQTAIMQESKLIEFYMEKTAVSGQLVGSIYKGRVVNVLPGMQAAFVDIGLGKNAFLYIDDVLHPNLERQPKEKPVITQLLKVGQEVVVQIIKEPLGSKGARVTTHYSLPGRFLVYMPHADYVGVSKKVNGEQERGRLRSVGETIRQCGEGVIMRTAADGESSDSLQSDLQFLRELWDGIETRAKGMPAPSELHREAGLVHRLVRDLLTAEMDEVWIDDLARFKEMERLMHIMAPAMLPRLKLYERQAALSLFDKYAVNEQLHKAFERRIQLGSGGDLIWDQTEALTVVDVNTGKFVGTSDLEDTVFKTNMEAAEQIARLLRLRDVGGIIIIDFIDMEQQGHREQIMGRLEQLMRDDRTKCQVVGWTRLGLLELTRKKVRDHELSPRYETCSACKGRGKL</sequence>